<accession>A0ABW6HR45</accession>
<organism evidence="1 2">
    <name type="scientific">Flavobacterium xylosi</name>
    <dbReference type="NCBI Taxonomy" id="3230415"/>
    <lineage>
        <taxon>Bacteria</taxon>
        <taxon>Pseudomonadati</taxon>
        <taxon>Bacteroidota</taxon>
        <taxon>Flavobacteriia</taxon>
        <taxon>Flavobacteriales</taxon>
        <taxon>Flavobacteriaceae</taxon>
        <taxon>Flavobacterium</taxon>
    </lineage>
</organism>
<reference evidence="1 2" key="1">
    <citation type="submission" date="2024-06" db="EMBL/GenBank/DDBJ databases">
        <title>Flavobacterium spp. isolated from glacier.</title>
        <authorList>
            <person name="Han D."/>
        </authorList>
    </citation>
    <scope>NUCLEOTIDE SEQUENCE [LARGE SCALE GENOMIC DNA]</scope>
    <source>
        <strain evidence="1 2">LS2P90</strain>
    </source>
</reference>
<dbReference type="RefSeq" id="WP_379853127.1">
    <property type="nucleotide sequence ID" value="NZ_JBHZPZ010000001.1"/>
</dbReference>
<protein>
    <submittedName>
        <fullName evidence="1">Uncharacterized protein</fullName>
    </submittedName>
</protein>
<sequence length="301" mass="35976">MEYKKYYEYSYNKIFNIGQRKILETLINSKAKSLVFYLNLNIIEHTQNLLISKKSNIRLFDSLNELDTIFANKFYEYTENNTELTLKNHIYPAYKKIENDQLPLNYSFDKFLSDFGALKGLIDVVKNYKNNLDQYNKMYDKNNFRNFKIPKDNIIFQSKSKNKLVQDNNKSQELKDQVNGEDNNLNGEEKAYLFHIMCTALTEENEEKNENSIFNLPFTELIRLNTIIDFKDKYCFGKNFRDSNNYKILTKGINHFEKTERITFLSTLVTNIKNYQLPKTTKYINTILYKEHYKSKNMKMK</sequence>
<keyword evidence="2" id="KW-1185">Reference proteome</keyword>
<proteinExistence type="predicted"/>
<evidence type="ECO:0000313" key="1">
    <source>
        <dbReference type="EMBL" id="MFE3866471.1"/>
    </source>
</evidence>
<evidence type="ECO:0000313" key="2">
    <source>
        <dbReference type="Proteomes" id="UP001600109"/>
    </source>
</evidence>
<name>A0ABW6HR45_9FLAO</name>
<comment type="caution">
    <text evidence="1">The sequence shown here is derived from an EMBL/GenBank/DDBJ whole genome shotgun (WGS) entry which is preliminary data.</text>
</comment>
<gene>
    <name evidence="1" type="ORF">ACFX5E_00110</name>
</gene>
<dbReference type="Proteomes" id="UP001600109">
    <property type="component" value="Unassembled WGS sequence"/>
</dbReference>
<dbReference type="EMBL" id="JBHZPZ010000001">
    <property type="protein sequence ID" value="MFE3866471.1"/>
    <property type="molecule type" value="Genomic_DNA"/>
</dbReference>